<reference evidence="1 2" key="2">
    <citation type="submission" date="2018-03" db="EMBL/GenBank/DDBJ databases">
        <title>The ancient ancestry and fast evolution of plastids.</title>
        <authorList>
            <person name="Moore K.R."/>
            <person name="Magnabosco C."/>
            <person name="Momper L."/>
            <person name="Gold D.A."/>
            <person name="Bosak T."/>
            <person name="Fournier G.P."/>
        </authorList>
    </citation>
    <scope>NUCLEOTIDE SEQUENCE [LARGE SCALE GENOMIC DNA]</scope>
    <source>
        <strain evidence="1 2">CCAP 1448/3</strain>
    </source>
</reference>
<comment type="caution">
    <text evidence="1">The sequence shown here is derived from an EMBL/GenBank/DDBJ whole genome shotgun (WGS) entry which is preliminary data.</text>
</comment>
<proteinExistence type="predicted"/>
<keyword evidence="2" id="KW-1185">Reference proteome</keyword>
<organism evidence="1 2">
    <name type="scientific">Merismopedia glauca CCAP 1448/3</name>
    <dbReference type="NCBI Taxonomy" id="1296344"/>
    <lineage>
        <taxon>Bacteria</taxon>
        <taxon>Bacillati</taxon>
        <taxon>Cyanobacteriota</taxon>
        <taxon>Cyanophyceae</taxon>
        <taxon>Synechococcales</taxon>
        <taxon>Merismopediaceae</taxon>
        <taxon>Merismopedia</taxon>
    </lineage>
</organism>
<gene>
    <name evidence="1" type="ORF">C7B64_09680</name>
</gene>
<reference evidence="1 2" key="1">
    <citation type="submission" date="2018-02" db="EMBL/GenBank/DDBJ databases">
        <authorList>
            <person name="Cohen D.B."/>
            <person name="Kent A.D."/>
        </authorList>
    </citation>
    <scope>NUCLEOTIDE SEQUENCE [LARGE SCALE GENOMIC DNA]</scope>
    <source>
        <strain evidence="1 2">CCAP 1448/3</strain>
    </source>
</reference>
<dbReference type="EMBL" id="PVWJ01000038">
    <property type="protein sequence ID" value="PSB03213.1"/>
    <property type="molecule type" value="Genomic_DNA"/>
</dbReference>
<dbReference type="Proteomes" id="UP000238762">
    <property type="component" value="Unassembled WGS sequence"/>
</dbReference>
<accession>A0A2T1C519</accession>
<dbReference type="OrthoDB" id="580965at2"/>
<sequence>MSTSIANYQHDFQTPEQQVYDHLLFCVHSESPQQLMERFRLLFLSNAAYPHEQVNAALEKIIFSRQAEAEFPLFLNRCCYILVNYWQMKPETQAAVPYLVKTLENTPTTNNVYARKHKRLLQLVKLFILTPQFNKLQCLAELITTPPERQQQPVSQEPLKRFIRRYPYLYQYYLLADDSSYEQQQAVRKMQARTQEKFEIQLSQYVTYQMRLGQLTRQGVSASQAQRLIHPVNNPTLLSEKELGKAIAHFTGKIDGVYTYQEVAHRFQAYSAHLPAYKNFKDSLYQYLISTINTSYGERHFNQRLYQHLQNILPDCDRNKVDEFILVRTCNQLLNFLIVDSPQNLNHFVFIDLISNLGSPKTIGLILKILLLCRKVKPQLEKRLTILFNHYESSSTEGLPWLITSLENLNVAYSLHFGKTDVSCLKQLK</sequence>
<protein>
    <submittedName>
        <fullName evidence="1">Uncharacterized protein</fullName>
    </submittedName>
</protein>
<name>A0A2T1C519_9CYAN</name>
<evidence type="ECO:0000313" key="2">
    <source>
        <dbReference type="Proteomes" id="UP000238762"/>
    </source>
</evidence>
<evidence type="ECO:0000313" key="1">
    <source>
        <dbReference type="EMBL" id="PSB03213.1"/>
    </source>
</evidence>
<dbReference type="AlphaFoldDB" id="A0A2T1C519"/>